<dbReference type="AlphaFoldDB" id="A0A078BRQ9"/>
<sequence length="299" mass="33996">MLIWLPLVLCVSQKLLAELTRYMRFAEVAGCVGSGSRGQKLPGITRPFQCPLCDLPVFGSAELLGTFSSAYFEKQPTGYIAVDTYHGELLVVFRGTTSFGDKIADFSIFKKRVCEVEALQEHLDMIDDNAQIFGGVVDVFNGGFEPLIWQIKRALMKYPGYRLVVLGHSLGGAIATLCAVTLKLRGFNPYLITFAEHLTGNWEWAQTVNWLFPGKTSYRVTRVGDIVPRLPPTELGYYPRGSEYYISSYEMPLHHEELFYCDESNHCSQRAPLWSYLLNYQETQKSHFNYFFELRKCTA</sequence>
<dbReference type="InterPro" id="IPR002921">
    <property type="entry name" value="Fungal_lipase-type"/>
</dbReference>
<dbReference type="GO" id="GO:0006629">
    <property type="term" value="P:lipid metabolic process"/>
    <property type="evidence" value="ECO:0007669"/>
    <property type="project" value="InterPro"/>
</dbReference>
<evidence type="ECO:0000256" key="1">
    <source>
        <dbReference type="ARBA" id="ARBA00013279"/>
    </source>
</evidence>
<protein>
    <recommendedName>
        <fullName evidence="1">triacylglycerol lipase</fullName>
        <ecNumber evidence="1">3.1.1.3</ecNumber>
    </recommendedName>
</protein>
<reference evidence="6" key="1">
    <citation type="submission" date="2014-06" db="EMBL/GenBank/DDBJ databases">
        <title>Evolutionary genomics: an efficient tool to explore enzyme diversity and guide their engineering.</title>
        <authorList>
            <person name="Meunchan M."/>
            <person name="Michely S."/>
            <person name="Devillers H."/>
            <person name="Nicaud J.-M."/>
            <person name="Marty A."/>
            <person name="Neuveglise C."/>
        </authorList>
    </citation>
    <scope>NUCLEOTIDE SEQUENCE</scope>
    <source>
        <strain evidence="6">CBS 9996</strain>
    </source>
</reference>
<dbReference type="EMBL" id="LM652727">
    <property type="protein sequence ID" value="CDX09893.1"/>
    <property type="molecule type" value="Genomic_DNA"/>
</dbReference>
<evidence type="ECO:0000256" key="4">
    <source>
        <dbReference type="SAM" id="SignalP"/>
    </source>
</evidence>
<dbReference type="InterPro" id="IPR029058">
    <property type="entry name" value="AB_hydrolase_fold"/>
</dbReference>
<feature type="chain" id="PRO_5001730250" description="triacylglycerol lipase" evidence="4">
    <location>
        <begin position="18"/>
        <end position="299"/>
    </location>
</feature>
<gene>
    <name evidence="6" type="primary">LIP9</name>
</gene>
<name>A0A078BRQ9_9ASCO</name>
<feature type="domain" description="Fungal lipase-type" evidence="5">
    <location>
        <begin position="91"/>
        <end position="233"/>
    </location>
</feature>
<dbReference type="InterPro" id="IPR051299">
    <property type="entry name" value="AB_hydrolase_lip/est"/>
</dbReference>
<proteinExistence type="predicted"/>
<dbReference type="CDD" id="cd00519">
    <property type="entry name" value="Lipase_3"/>
    <property type="match status" value="1"/>
</dbReference>
<dbReference type="Pfam" id="PF01764">
    <property type="entry name" value="Lipase_3"/>
    <property type="match status" value="1"/>
</dbReference>
<organism evidence="6">
    <name type="scientific">[Candida] hispaniensis</name>
    <dbReference type="NCBI Taxonomy" id="312227"/>
    <lineage>
        <taxon>Eukaryota</taxon>
        <taxon>Fungi</taxon>
        <taxon>Dikarya</taxon>
        <taxon>Ascomycota</taxon>
        <taxon>Saccharomycotina</taxon>
        <taxon>Dipodascomycetes</taxon>
        <taxon>Dipodascales</taxon>
        <taxon>Dipodascales incertae sedis</taxon>
        <taxon>Candida/Dipodascales clade</taxon>
    </lineage>
</organism>
<dbReference type="PANTHER" id="PTHR46640:SF1">
    <property type="entry name" value="FUNGAL LIPASE-LIKE DOMAIN-CONTAINING PROTEIN-RELATED"/>
    <property type="match status" value="1"/>
</dbReference>
<accession>A0A078BRQ9</accession>
<dbReference type="GO" id="GO:0004806">
    <property type="term" value="F:triacylglycerol lipase activity"/>
    <property type="evidence" value="ECO:0007669"/>
    <property type="project" value="UniProtKB-EC"/>
</dbReference>
<evidence type="ECO:0000313" key="6">
    <source>
        <dbReference type="EMBL" id="CDX09893.1"/>
    </source>
</evidence>
<dbReference type="PANTHER" id="PTHR46640">
    <property type="entry name" value="TRIACYLGLYCEROL LIPASE, PUTATIVE (AFU_ORTHOLOGUE AFUA_6G06510)-RELATED"/>
    <property type="match status" value="1"/>
</dbReference>
<keyword evidence="3" id="KW-0378">Hydrolase</keyword>
<evidence type="ECO:0000256" key="3">
    <source>
        <dbReference type="ARBA" id="ARBA00022801"/>
    </source>
</evidence>
<evidence type="ECO:0000259" key="5">
    <source>
        <dbReference type="Pfam" id="PF01764"/>
    </source>
</evidence>
<dbReference type="SUPFAM" id="SSF53474">
    <property type="entry name" value="alpha/beta-Hydrolases"/>
    <property type="match status" value="1"/>
</dbReference>
<evidence type="ECO:0000256" key="2">
    <source>
        <dbReference type="ARBA" id="ARBA00022729"/>
    </source>
</evidence>
<keyword evidence="2 4" id="KW-0732">Signal</keyword>
<dbReference type="Gene3D" id="3.40.50.1820">
    <property type="entry name" value="alpha/beta hydrolase"/>
    <property type="match status" value="1"/>
</dbReference>
<feature type="signal peptide" evidence="4">
    <location>
        <begin position="1"/>
        <end position="17"/>
    </location>
</feature>
<dbReference type="EC" id="3.1.1.3" evidence="1"/>